<feature type="domain" description="PiggyBac transposable element-derived protein" evidence="1">
    <location>
        <begin position="2"/>
        <end position="120"/>
    </location>
</feature>
<dbReference type="InterPro" id="IPR029526">
    <property type="entry name" value="PGBD"/>
</dbReference>
<protein>
    <submittedName>
        <fullName evidence="2">PiggyBac transposable element-derived protein 4</fullName>
    </submittedName>
</protein>
<dbReference type="Pfam" id="PF13843">
    <property type="entry name" value="DDE_Tnp_1_7"/>
    <property type="match status" value="1"/>
</dbReference>
<dbReference type="OrthoDB" id="6588843at2759"/>
<dbReference type="AlphaFoldDB" id="A0A2S2QM41"/>
<dbReference type="PANTHER" id="PTHR46599:SF3">
    <property type="entry name" value="PIGGYBAC TRANSPOSABLE ELEMENT-DERIVED PROTEIN 4"/>
    <property type="match status" value="1"/>
</dbReference>
<gene>
    <name evidence="2" type="primary">PGBD4_19</name>
    <name evidence="2" type="ORF">g.184702</name>
</gene>
<reference evidence="2" key="1">
    <citation type="submission" date="2018-04" db="EMBL/GenBank/DDBJ databases">
        <title>Transcriptome assembly of Sipha flava.</title>
        <authorList>
            <person name="Scully E.D."/>
            <person name="Geib S.M."/>
            <person name="Palmer N.A."/>
            <person name="Koch K."/>
            <person name="Bradshaw J."/>
            <person name="Heng-Moss T."/>
            <person name="Sarath G."/>
        </authorList>
    </citation>
    <scope>NUCLEOTIDE SEQUENCE</scope>
</reference>
<sequence length="221" mass="25484">MVGTLRANRRGNPRDVISKKLKKGELFAQQSSSNIVVMKWRDKRDIYLITTKHTDETIEIRRKTGDIIKKPLAVEDYNIGKSFIDRSDQMASYSSPLKRSIKWYRKVAFDILLSTSVVNALSLYKSVNMNNITITRFKEEIIKPLLFKPTVPSLPGTPISHKLVSCGNLKKRMCQKCYSRLSSEFGRKVAQNRTRKILTRCEGCNIFICRDCFIKFHKSSL</sequence>
<proteinExistence type="predicted"/>
<evidence type="ECO:0000313" key="2">
    <source>
        <dbReference type="EMBL" id="MBY78743.1"/>
    </source>
</evidence>
<organism evidence="2">
    <name type="scientific">Sipha flava</name>
    <name type="common">yellow sugarcane aphid</name>
    <dbReference type="NCBI Taxonomy" id="143950"/>
    <lineage>
        <taxon>Eukaryota</taxon>
        <taxon>Metazoa</taxon>
        <taxon>Ecdysozoa</taxon>
        <taxon>Arthropoda</taxon>
        <taxon>Hexapoda</taxon>
        <taxon>Insecta</taxon>
        <taxon>Pterygota</taxon>
        <taxon>Neoptera</taxon>
        <taxon>Paraneoptera</taxon>
        <taxon>Hemiptera</taxon>
        <taxon>Sternorrhyncha</taxon>
        <taxon>Aphidomorpha</taxon>
        <taxon>Aphidoidea</taxon>
        <taxon>Aphididae</taxon>
        <taxon>Sipha</taxon>
    </lineage>
</organism>
<name>A0A2S2QM41_9HEMI</name>
<dbReference type="EMBL" id="GGMS01009540">
    <property type="protein sequence ID" value="MBY78743.1"/>
    <property type="molecule type" value="Transcribed_RNA"/>
</dbReference>
<evidence type="ECO:0000259" key="1">
    <source>
        <dbReference type="Pfam" id="PF13843"/>
    </source>
</evidence>
<accession>A0A2S2QM41</accession>
<dbReference type="PANTHER" id="PTHR46599">
    <property type="entry name" value="PIGGYBAC TRANSPOSABLE ELEMENT-DERIVED PROTEIN 4"/>
    <property type="match status" value="1"/>
</dbReference>